<dbReference type="KEGG" id="swf:E3E12_04400"/>
<dbReference type="InterPro" id="IPR007922">
    <property type="entry name" value="DciA-like"/>
</dbReference>
<dbReference type="EMBL" id="CP038231">
    <property type="protein sequence ID" value="QDH13561.1"/>
    <property type="molecule type" value="Genomic_DNA"/>
</dbReference>
<evidence type="ECO:0000256" key="1">
    <source>
        <dbReference type="SAM" id="MobiDB-lite"/>
    </source>
</evidence>
<dbReference type="Pfam" id="PF05258">
    <property type="entry name" value="DciA"/>
    <property type="match status" value="1"/>
</dbReference>
<evidence type="ECO:0000313" key="2">
    <source>
        <dbReference type="EMBL" id="QDH13561.1"/>
    </source>
</evidence>
<keyword evidence="3" id="KW-1185">Reference proteome</keyword>
<gene>
    <name evidence="2" type="ORF">E3E12_04400</name>
</gene>
<accession>A0A4Y6UAZ4</accession>
<organism evidence="2 3">
    <name type="scientific">Formicincola oecophyllae</name>
    <dbReference type="NCBI Taxonomy" id="2558361"/>
    <lineage>
        <taxon>Bacteria</taxon>
        <taxon>Pseudomonadati</taxon>
        <taxon>Pseudomonadota</taxon>
        <taxon>Alphaproteobacteria</taxon>
        <taxon>Acetobacterales</taxon>
        <taxon>Acetobacteraceae</taxon>
        <taxon>Formicincola</taxon>
    </lineage>
</organism>
<dbReference type="OrthoDB" id="7160947at2"/>
<dbReference type="AlphaFoldDB" id="A0A4Y6UAZ4"/>
<proteinExistence type="predicted"/>
<protein>
    <submittedName>
        <fullName evidence="2">DUF721 domain-containing protein</fullName>
    </submittedName>
</protein>
<evidence type="ECO:0000313" key="3">
    <source>
        <dbReference type="Proteomes" id="UP000318709"/>
    </source>
</evidence>
<dbReference type="Proteomes" id="UP000318709">
    <property type="component" value="Chromosome"/>
</dbReference>
<feature type="region of interest" description="Disordered" evidence="1">
    <location>
        <begin position="19"/>
        <end position="55"/>
    </location>
</feature>
<sequence length="204" mass="23262">MERRWRPYQFNKAWAEGRESVMAPRQKAKTRWAQAEKKPRKQPQRGSGKTGGEEQGRAFTTLHIGLLVTRLGKTACHKRPNVLIRLMVEWPSIMGPYLARYSAPRQYRDGDLIVGCAPEVMMDIQYGAPQLIKRINLSCGWHGGEGIQRMRIRQEAGQFARPRPHLRPEPAVRRLGGQAGLEVEQMAEGRLRAALLRLGRHLNP</sequence>
<name>A0A4Y6UAZ4_9PROT</name>
<reference evidence="2 3" key="1">
    <citation type="submission" date="2019-03" db="EMBL/GenBank/DDBJ databases">
        <title>The complete genome sequence of Swingsia_sp. F3b2 LMG30590(T).</title>
        <authorList>
            <person name="Chua K.-O."/>
            <person name="Chan K.-G."/>
            <person name="See-Too W.-S."/>
        </authorList>
    </citation>
    <scope>NUCLEOTIDE SEQUENCE [LARGE SCALE GENOMIC DNA]</scope>
    <source>
        <strain evidence="2 3">F3b2</strain>
    </source>
</reference>